<name>K1PNC3_MAGGI</name>
<reference evidence="1" key="1">
    <citation type="journal article" date="2012" name="Nature">
        <title>The oyster genome reveals stress adaptation and complexity of shell formation.</title>
        <authorList>
            <person name="Zhang G."/>
            <person name="Fang X."/>
            <person name="Guo X."/>
            <person name="Li L."/>
            <person name="Luo R."/>
            <person name="Xu F."/>
            <person name="Yang P."/>
            <person name="Zhang L."/>
            <person name="Wang X."/>
            <person name="Qi H."/>
            <person name="Xiong Z."/>
            <person name="Que H."/>
            <person name="Xie Y."/>
            <person name="Holland P.W."/>
            <person name="Paps J."/>
            <person name="Zhu Y."/>
            <person name="Wu F."/>
            <person name="Chen Y."/>
            <person name="Wang J."/>
            <person name="Peng C."/>
            <person name="Meng J."/>
            <person name="Yang L."/>
            <person name="Liu J."/>
            <person name="Wen B."/>
            <person name="Zhang N."/>
            <person name="Huang Z."/>
            <person name="Zhu Q."/>
            <person name="Feng Y."/>
            <person name="Mount A."/>
            <person name="Hedgecock D."/>
            <person name="Xu Z."/>
            <person name="Liu Y."/>
            <person name="Domazet-Loso T."/>
            <person name="Du Y."/>
            <person name="Sun X."/>
            <person name="Zhang S."/>
            <person name="Liu B."/>
            <person name="Cheng P."/>
            <person name="Jiang X."/>
            <person name="Li J."/>
            <person name="Fan D."/>
            <person name="Wang W."/>
            <person name="Fu W."/>
            <person name="Wang T."/>
            <person name="Wang B."/>
            <person name="Zhang J."/>
            <person name="Peng Z."/>
            <person name="Li Y."/>
            <person name="Li N."/>
            <person name="Wang J."/>
            <person name="Chen M."/>
            <person name="He Y."/>
            <person name="Tan F."/>
            <person name="Song X."/>
            <person name="Zheng Q."/>
            <person name="Huang R."/>
            <person name="Yang H."/>
            <person name="Du X."/>
            <person name="Chen L."/>
            <person name="Yang M."/>
            <person name="Gaffney P.M."/>
            <person name="Wang S."/>
            <person name="Luo L."/>
            <person name="She Z."/>
            <person name="Ming Y."/>
            <person name="Huang W."/>
            <person name="Zhang S."/>
            <person name="Huang B."/>
            <person name="Zhang Y."/>
            <person name="Qu T."/>
            <person name="Ni P."/>
            <person name="Miao G."/>
            <person name="Wang J."/>
            <person name="Wang Q."/>
            <person name="Steinberg C.E."/>
            <person name="Wang H."/>
            <person name="Li N."/>
            <person name="Qian L."/>
            <person name="Zhang G."/>
            <person name="Li Y."/>
            <person name="Yang H."/>
            <person name="Liu X."/>
            <person name="Wang J."/>
            <person name="Yin Y."/>
            <person name="Wang J."/>
        </authorList>
    </citation>
    <scope>NUCLEOTIDE SEQUENCE [LARGE SCALE GENOMIC DNA]</scope>
    <source>
        <strain evidence="1">05x7-T-G4-1.051#20</strain>
    </source>
</reference>
<sequence length="67" mass="7406">MFARTNTYTSDRNCKVVSELVPTARVSVPGPAKERGVCIGGEEHLVLPRLDWGLSIPTCFDSWLNSK</sequence>
<dbReference type="EMBL" id="JH816275">
    <property type="protein sequence ID" value="EKC23143.1"/>
    <property type="molecule type" value="Genomic_DNA"/>
</dbReference>
<evidence type="ECO:0000313" key="1">
    <source>
        <dbReference type="EMBL" id="EKC23143.1"/>
    </source>
</evidence>
<dbReference type="InParanoid" id="K1PNC3"/>
<proteinExistence type="predicted"/>
<dbReference type="AlphaFoldDB" id="K1PNC3"/>
<protein>
    <submittedName>
        <fullName evidence="1">Uncharacterized protein</fullName>
    </submittedName>
</protein>
<organism evidence="1">
    <name type="scientific">Magallana gigas</name>
    <name type="common">Pacific oyster</name>
    <name type="synonym">Crassostrea gigas</name>
    <dbReference type="NCBI Taxonomy" id="29159"/>
    <lineage>
        <taxon>Eukaryota</taxon>
        <taxon>Metazoa</taxon>
        <taxon>Spiralia</taxon>
        <taxon>Lophotrochozoa</taxon>
        <taxon>Mollusca</taxon>
        <taxon>Bivalvia</taxon>
        <taxon>Autobranchia</taxon>
        <taxon>Pteriomorphia</taxon>
        <taxon>Ostreida</taxon>
        <taxon>Ostreoidea</taxon>
        <taxon>Ostreidae</taxon>
        <taxon>Magallana</taxon>
    </lineage>
</organism>
<accession>K1PNC3</accession>
<dbReference type="HOGENOM" id="CLU_2814913_0_0_1"/>
<gene>
    <name evidence="1" type="ORF">CGI_10015547</name>
</gene>